<feature type="domain" description="Antitoxin Xre/MbcA/ParS-like toxin-binding" evidence="1">
    <location>
        <begin position="86"/>
        <end position="135"/>
    </location>
</feature>
<dbReference type="AlphaFoldDB" id="E8V0S0"/>
<dbReference type="HOGENOM" id="CLU_1854256_0_0_0"/>
<keyword evidence="3" id="KW-1185">Reference proteome</keyword>
<dbReference type="KEGG" id="tsa:AciPR4_0295"/>
<reference evidence="2 3" key="1">
    <citation type="journal article" date="2012" name="Stand. Genomic Sci.">
        <title>Complete genome sequence of Terriglobus saanensis type strain SP1PR4(T), an Acidobacteria from tundra soil.</title>
        <authorList>
            <person name="Rawat S.R."/>
            <person name="Mannisto M.K."/>
            <person name="Starovoytov V."/>
            <person name="Goodwin L."/>
            <person name="Nolan M."/>
            <person name="Hauser L."/>
            <person name="Land M."/>
            <person name="Davenport K.W."/>
            <person name="Woyke T."/>
            <person name="Haggblom M.M."/>
        </authorList>
    </citation>
    <scope>NUCLEOTIDE SEQUENCE</scope>
    <source>
        <strain evidence="3">ATCC BAA-1853 / DSM 23119 / SP1PR4</strain>
    </source>
</reference>
<dbReference type="Proteomes" id="UP000006844">
    <property type="component" value="Chromosome"/>
</dbReference>
<proteinExistence type="predicted"/>
<sequence length="138" mass="14816">MAQATVVHKIAPEKTRRPAIHRGAEDTVSKKKATHLFAAVAQGSPIPAGRLRAEIIPDSSWKRSGATLSPSASQSALRLQRVLTLAEAVWGEKEPAVNWLNTPHPELRGATPYSLLKTESGGRAVEDLLIALEHGFAV</sequence>
<gene>
    <name evidence="2" type="ordered locus">AciPR4_0295</name>
</gene>
<organism evidence="2 3">
    <name type="scientific">Terriglobus saanensis (strain ATCC BAA-1853 / DSM 23119 / SP1PR4)</name>
    <dbReference type="NCBI Taxonomy" id="401053"/>
    <lineage>
        <taxon>Bacteria</taxon>
        <taxon>Pseudomonadati</taxon>
        <taxon>Acidobacteriota</taxon>
        <taxon>Terriglobia</taxon>
        <taxon>Terriglobales</taxon>
        <taxon>Acidobacteriaceae</taxon>
        <taxon>Terriglobus</taxon>
    </lineage>
</organism>
<dbReference type="EMBL" id="CP002467">
    <property type="protein sequence ID" value="ADV81133.1"/>
    <property type="molecule type" value="Genomic_DNA"/>
</dbReference>
<evidence type="ECO:0000259" key="1">
    <source>
        <dbReference type="Pfam" id="PF09722"/>
    </source>
</evidence>
<protein>
    <recommendedName>
        <fullName evidence="1">Antitoxin Xre/MbcA/ParS-like toxin-binding domain-containing protein</fullName>
    </recommendedName>
</protein>
<name>E8V0S0_TERSS</name>
<accession>E8V0S0</accession>
<evidence type="ECO:0000313" key="3">
    <source>
        <dbReference type="Proteomes" id="UP000006844"/>
    </source>
</evidence>
<dbReference type="Pfam" id="PF09722">
    <property type="entry name" value="Xre_MbcA_ParS_C"/>
    <property type="match status" value="1"/>
</dbReference>
<dbReference type="RefSeq" id="WP_013566866.1">
    <property type="nucleotide sequence ID" value="NC_014963.1"/>
</dbReference>
<dbReference type="eggNOG" id="COG5642">
    <property type="taxonomic scope" value="Bacteria"/>
</dbReference>
<evidence type="ECO:0000313" key="2">
    <source>
        <dbReference type="EMBL" id="ADV81133.1"/>
    </source>
</evidence>
<dbReference type="InterPro" id="IPR011979">
    <property type="entry name" value="Antitox_Xre"/>
</dbReference>
<dbReference type="STRING" id="401053.AciPR4_0295"/>
<dbReference type="NCBIfam" id="TIGR02293">
    <property type="entry name" value="TAS_TIGR02293"/>
    <property type="match status" value="1"/>
</dbReference>
<dbReference type="InterPro" id="IPR024467">
    <property type="entry name" value="Xre/MbcA/ParS-like_toxin-bd"/>
</dbReference>